<dbReference type="GO" id="GO:0015031">
    <property type="term" value="P:protein transport"/>
    <property type="evidence" value="ECO:0007669"/>
    <property type="project" value="UniProtKB-UniRule"/>
</dbReference>
<keyword evidence="7 12" id="KW-0143">Chaperone</keyword>
<comment type="catalytic activity">
    <reaction evidence="1 12 13">
        <text>[protein]-peptidylproline (omega=180) = [protein]-peptidylproline (omega=0)</text>
        <dbReference type="Rhea" id="RHEA:16237"/>
        <dbReference type="Rhea" id="RHEA-COMP:10747"/>
        <dbReference type="Rhea" id="RHEA-COMP:10748"/>
        <dbReference type="ChEBI" id="CHEBI:83833"/>
        <dbReference type="ChEBI" id="CHEBI:83834"/>
        <dbReference type="EC" id="5.2.1.8"/>
    </reaction>
</comment>
<dbReference type="NCBIfam" id="TIGR00115">
    <property type="entry name" value="tig"/>
    <property type="match status" value="1"/>
</dbReference>
<dbReference type="GO" id="GO:0044183">
    <property type="term" value="F:protein folding chaperone"/>
    <property type="evidence" value="ECO:0007669"/>
    <property type="project" value="TreeGrafter"/>
</dbReference>
<evidence type="ECO:0000313" key="18">
    <source>
        <dbReference type="Proteomes" id="UP000078532"/>
    </source>
</evidence>
<comment type="caution">
    <text evidence="17">The sequence shown here is derived from an EMBL/GenBank/DDBJ whole genome shotgun (WGS) entry which is preliminary data.</text>
</comment>
<dbReference type="GO" id="GO:0043022">
    <property type="term" value="F:ribosome binding"/>
    <property type="evidence" value="ECO:0007669"/>
    <property type="project" value="TreeGrafter"/>
</dbReference>
<dbReference type="FunFam" id="3.10.50.40:FF:000001">
    <property type="entry name" value="Trigger factor"/>
    <property type="match status" value="1"/>
</dbReference>
<dbReference type="PIRSF" id="PIRSF003095">
    <property type="entry name" value="Trigger_factor"/>
    <property type="match status" value="1"/>
</dbReference>
<dbReference type="Gene3D" id="1.10.3120.10">
    <property type="entry name" value="Trigger factor, C-terminal domain"/>
    <property type="match status" value="1"/>
</dbReference>
<organism evidence="17 18">
    <name type="scientific">Desulfotomaculum copahuensis</name>
    <dbReference type="NCBI Taxonomy" id="1838280"/>
    <lineage>
        <taxon>Bacteria</taxon>
        <taxon>Bacillati</taxon>
        <taxon>Bacillota</taxon>
        <taxon>Clostridia</taxon>
        <taxon>Eubacteriales</taxon>
        <taxon>Desulfotomaculaceae</taxon>
        <taxon>Desulfotomaculum</taxon>
    </lineage>
</organism>
<keyword evidence="15" id="KW-0175">Coiled coil</keyword>
<dbReference type="PROSITE" id="PS50059">
    <property type="entry name" value="FKBP_PPIASE"/>
    <property type="match status" value="1"/>
</dbReference>
<keyword evidence="5 12" id="KW-0132">Cell division</keyword>
<evidence type="ECO:0000256" key="5">
    <source>
        <dbReference type="ARBA" id="ARBA00022618"/>
    </source>
</evidence>
<dbReference type="EC" id="5.2.1.8" evidence="3 12"/>
<keyword evidence="9 12" id="KW-0131">Cell cycle</keyword>
<evidence type="ECO:0000256" key="14">
    <source>
        <dbReference type="RuleBase" id="RU003914"/>
    </source>
</evidence>
<evidence type="ECO:0000256" key="15">
    <source>
        <dbReference type="SAM" id="Coils"/>
    </source>
</evidence>
<keyword evidence="8 12" id="KW-0413">Isomerase</keyword>
<accession>A0A1B7LEZ9</accession>
<dbReference type="GO" id="GO:0003755">
    <property type="term" value="F:peptidyl-prolyl cis-trans isomerase activity"/>
    <property type="evidence" value="ECO:0007669"/>
    <property type="project" value="UniProtKB-UniRule"/>
</dbReference>
<evidence type="ECO:0000256" key="3">
    <source>
        <dbReference type="ARBA" id="ARBA00013194"/>
    </source>
</evidence>
<name>A0A1B7LEZ9_9FIRM</name>
<dbReference type="GO" id="GO:0051301">
    <property type="term" value="P:cell division"/>
    <property type="evidence" value="ECO:0007669"/>
    <property type="project" value="UniProtKB-KW"/>
</dbReference>
<evidence type="ECO:0000256" key="10">
    <source>
        <dbReference type="ARBA" id="ARBA00024849"/>
    </source>
</evidence>
<evidence type="ECO:0000256" key="12">
    <source>
        <dbReference type="HAMAP-Rule" id="MF_00303"/>
    </source>
</evidence>
<evidence type="ECO:0000256" key="1">
    <source>
        <dbReference type="ARBA" id="ARBA00000971"/>
    </source>
</evidence>
<gene>
    <name evidence="12" type="primary">tig</name>
    <name evidence="17" type="ORF">A6M21_08630</name>
</gene>
<evidence type="ECO:0000256" key="2">
    <source>
        <dbReference type="ARBA" id="ARBA00005464"/>
    </source>
</evidence>
<dbReference type="SUPFAM" id="SSF109998">
    <property type="entry name" value="Triger factor/SurA peptide-binding domain-like"/>
    <property type="match status" value="1"/>
</dbReference>
<comment type="subcellular location">
    <subcellularLocation>
        <location evidence="12">Cytoplasm</location>
    </subcellularLocation>
    <text evidence="12">About half TF is bound to the ribosome near the polypeptide exit tunnel while the other half is free in the cytoplasm.</text>
</comment>
<dbReference type="InterPro" id="IPR005215">
    <property type="entry name" value="Trig_fac"/>
</dbReference>
<dbReference type="InterPro" id="IPR027304">
    <property type="entry name" value="Trigger_fact/SurA_dom_sf"/>
</dbReference>
<dbReference type="InterPro" id="IPR036611">
    <property type="entry name" value="Trigger_fac_ribosome-bd_sf"/>
</dbReference>
<evidence type="ECO:0000256" key="7">
    <source>
        <dbReference type="ARBA" id="ARBA00023186"/>
    </source>
</evidence>
<dbReference type="PANTHER" id="PTHR30560:SF3">
    <property type="entry name" value="TRIGGER FACTOR-LIKE PROTEIN TIG, CHLOROPLASTIC"/>
    <property type="match status" value="1"/>
</dbReference>
<reference evidence="17 18" key="1">
    <citation type="submission" date="2016-04" db="EMBL/GenBank/DDBJ databases">
        <authorList>
            <person name="Evans L.H."/>
            <person name="Alamgir A."/>
            <person name="Owens N."/>
            <person name="Weber N.D."/>
            <person name="Virtaneva K."/>
            <person name="Barbian K."/>
            <person name="Babar A."/>
            <person name="Rosenke K."/>
        </authorList>
    </citation>
    <scope>NUCLEOTIDE SEQUENCE [LARGE SCALE GENOMIC DNA]</scope>
    <source>
        <strain evidence="17 18">LMa1</strain>
    </source>
</reference>
<dbReference type="RefSeq" id="WP_066667654.1">
    <property type="nucleotide sequence ID" value="NZ_LYVF01000137.1"/>
</dbReference>
<comment type="similarity">
    <text evidence="2 12 14">Belongs to the FKBP-type PPIase family. Tig subfamily.</text>
</comment>
<dbReference type="Pfam" id="PF00254">
    <property type="entry name" value="FKBP_C"/>
    <property type="match status" value="1"/>
</dbReference>
<evidence type="ECO:0000256" key="13">
    <source>
        <dbReference type="PROSITE-ProRule" id="PRU00277"/>
    </source>
</evidence>
<dbReference type="InterPro" id="IPR001179">
    <property type="entry name" value="PPIase_FKBP_dom"/>
</dbReference>
<dbReference type="Proteomes" id="UP000078532">
    <property type="component" value="Unassembled WGS sequence"/>
</dbReference>
<dbReference type="InterPro" id="IPR037041">
    <property type="entry name" value="Trigger_fac_C_sf"/>
</dbReference>
<dbReference type="InterPro" id="IPR008881">
    <property type="entry name" value="Trigger_fac_ribosome-bd_bac"/>
</dbReference>
<dbReference type="Gene3D" id="3.30.70.1050">
    <property type="entry name" value="Trigger factor ribosome-binding domain"/>
    <property type="match status" value="1"/>
</dbReference>
<sequence>MKANAERIEKNTVLLEVEVGAEQFSKAMDQAYKKLVKKVSVPGFRPGKAPRVILERHIGKQALVDEAVEIVVPEAYYKAVEDTGIEPVAQPELELVQVEEGKPVVFKAKVVVKPEAELGQYTGLEVKDPYQEVTADDVQKELERLQNRHASLVTLDEGTVQQGDTAVIDFTGRADGEPFEGGQATDYSLEIGSGLFIPGFEEQVAGMTVNETRDIQVKFPENYTNENLAGKEAAFTVTVKAIKRKELSALDDEFAKDVSEFDTLEELRSDIENKLKQAAEERARRQLRQALVEQAVENARVEIPEPMVDSRVDEMVQNMESRLAGQGLSLENYYKYTNTTSEEMRERVRPDAVQSLKTTLVLDAIAAAENLTVSEEEKTAEIERMARAMQQEAAVLRQVLEKQGQMDMVMQGLLRDKAVELLVEKAVITRDTEQPAAE</sequence>
<protein>
    <recommendedName>
        <fullName evidence="4 12">Trigger factor</fullName>
        <shortName evidence="12">TF</shortName>
        <ecNumber evidence="3 12">5.2.1.8</ecNumber>
    </recommendedName>
    <alternativeName>
        <fullName evidence="11 12">PPIase</fullName>
    </alternativeName>
</protein>
<evidence type="ECO:0000256" key="9">
    <source>
        <dbReference type="ARBA" id="ARBA00023306"/>
    </source>
</evidence>
<proteinExistence type="inferred from homology"/>
<dbReference type="HAMAP" id="MF_00303">
    <property type="entry name" value="Trigger_factor_Tig"/>
    <property type="match status" value="1"/>
</dbReference>
<keyword evidence="12" id="KW-0963">Cytoplasm</keyword>
<feature type="domain" description="PPIase FKBP-type" evidence="16">
    <location>
        <begin position="163"/>
        <end position="245"/>
    </location>
</feature>
<dbReference type="SUPFAM" id="SSF102735">
    <property type="entry name" value="Trigger factor ribosome-binding domain"/>
    <property type="match status" value="1"/>
</dbReference>
<comment type="function">
    <text evidence="10 12">Involved in protein export. Acts as a chaperone by maintaining the newly synthesized protein in an open conformation. Functions as a peptidyl-prolyl cis-trans isomerase.</text>
</comment>
<evidence type="ECO:0000256" key="11">
    <source>
        <dbReference type="ARBA" id="ARBA00029986"/>
    </source>
</evidence>
<comment type="domain">
    <text evidence="12">Consists of 3 domains; the N-terminus binds the ribosome, the middle domain has PPIase activity, while the C-terminus has intrinsic chaperone activity on its own.</text>
</comment>
<dbReference type="GO" id="GO:0043335">
    <property type="term" value="P:protein unfolding"/>
    <property type="evidence" value="ECO:0007669"/>
    <property type="project" value="TreeGrafter"/>
</dbReference>
<dbReference type="PANTHER" id="PTHR30560">
    <property type="entry name" value="TRIGGER FACTOR CHAPERONE AND PEPTIDYL-PROLYL CIS/TRANS ISOMERASE"/>
    <property type="match status" value="1"/>
</dbReference>
<dbReference type="Pfam" id="PF05698">
    <property type="entry name" value="Trigger_C"/>
    <property type="match status" value="1"/>
</dbReference>
<evidence type="ECO:0000256" key="4">
    <source>
        <dbReference type="ARBA" id="ARBA00016902"/>
    </source>
</evidence>
<dbReference type="Pfam" id="PF05697">
    <property type="entry name" value="Trigger_N"/>
    <property type="match status" value="1"/>
</dbReference>
<dbReference type="EMBL" id="LYVF01000137">
    <property type="protein sequence ID" value="OAT82225.1"/>
    <property type="molecule type" value="Genomic_DNA"/>
</dbReference>
<keyword evidence="18" id="KW-1185">Reference proteome</keyword>
<dbReference type="SUPFAM" id="SSF54534">
    <property type="entry name" value="FKBP-like"/>
    <property type="match status" value="1"/>
</dbReference>
<dbReference type="AlphaFoldDB" id="A0A1B7LEZ9"/>
<dbReference type="Gene3D" id="3.10.50.40">
    <property type="match status" value="1"/>
</dbReference>
<dbReference type="InterPro" id="IPR046357">
    <property type="entry name" value="PPIase_dom_sf"/>
</dbReference>
<dbReference type="STRING" id="1838280.A6M21_08630"/>
<dbReference type="GO" id="GO:0005737">
    <property type="term" value="C:cytoplasm"/>
    <property type="evidence" value="ECO:0007669"/>
    <property type="project" value="UniProtKB-SubCell"/>
</dbReference>
<feature type="coiled-coil region" evidence="15">
    <location>
        <begin position="261"/>
        <end position="288"/>
    </location>
</feature>
<evidence type="ECO:0000256" key="8">
    <source>
        <dbReference type="ARBA" id="ARBA00023235"/>
    </source>
</evidence>
<keyword evidence="6 12" id="KW-0697">Rotamase</keyword>
<dbReference type="GO" id="GO:0051083">
    <property type="term" value="P:'de novo' cotranslational protein folding"/>
    <property type="evidence" value="ECO:0007669"/>
    <property type="project" value="TreeGrafter"/>
</dbReference>
<evidence type="ECO:0000313" key="17">
    <source>
        <dbReference type="EMBL" id="OAT82225.1"/>
    </source>
</evidence>
<evidence type="ECO:0000259" key="16">
    <source>
        <dbReference type="PROSITE" id="PS50059"/>
    </source>
</evidence>
<evidence type="ECO:0000256" key="6">
    <source>
        <dbReference type="ARBA" id="ARBA00023110"/>
    </source>
</evidence>
<dbReference type="OrthoDB" id="9767721at2"/>
<dbReference type="InterPro" id="IPR008880">
    <property type="entry name" value="Trigger_fac_C"/>
</dbReference>